<dbReference type="RefSeq" id="WP_059567273.1">
    <property type="nucleotide sequence ID" value="NZ_CADFFA010000039.1"/>
</dbReference>
<evidence type="ECO:0000313" key="2">
    <source>
        <dbReference type="EMBL" id="MDN7795154.1"/>
    </source>
</evidence>
<name>A0AAW7SZB6_BURVI</name>
<gene>
    <name evidence="2" type="ORF">QZM33_09350</name>
</gene>
<evidence type="ECO:0000256" key="1">
    <source>
        <dbReference type="SAM" id="Phobius"/>
    </source>
</evidence>
<organism evidence="2 3">
    <name type="scientific">Burkholderia vietnamiensis</name>
    <dbReference type="NCBI Taxonomy" id="60552"/>
    <lineage>
        <taxon>Bacteria</taxon>
        <taxon>Pseudomonadati</taxon>
        <taxon>Pseudomonadota</taxon>
        <taxon>Betaproteobacteria</taxon>
        <taxon>Burkholderiales</taxon>
        <taxon>Burkholderiaceae</taxon>
        <taxon>Burkholderia</taxon>
        <taxon>Burkholderia cepacia complex</taxon>
    </lineage>
</organism>
<keyword evidence="1" id="KW-0812">Transmembrane</keyword>
<evidence type="ECO:0008006" key="4">
    <source>
        <dbReference type="Google" id="ProtNLM"/>
    </source>
</evidence>
<dbReference type="EMBL" id="JAUJRV010000005">
    <property type="protein sequence ID" value="MDN7795154.1"/>
    <property type="molecule type" value="Genomic_DNA"/>
</dbReference>
<proteinExistence type="predicted"/>
<feature type="transmembrane region" description="Helical" evidence="1">
    <location>
        <begin position="7"/>
        <end position="26"/>
    </location>
</feature>
<comment type="caution">
    <text evidence="2">The sequence shown here is derived from an EMBL/GenBank/DDBJ whole genome shotgun (WGS) entry which is preliminary data.</text>
</comment>
<keyword evidence="1" id="KW-1133">Transmembrane helix</keyword>
<dbReference type="Proteomes" id="UP001171620">
    <property type="component" value="Unassembled WGS sequence"/>
</dbReference>
<dbReference type="AlphaFoldDB" id="A0AAW7SZB6"/>
<keyword evidence="1" id="KW-0472">Membrane</keyword>
<protein>
    <recommendedName>
        <fullName evidence="4">DUF2530 domain-containing protein</fullName>
    </recommendedName>
</protein>
<reference evidence="2" key="1">
    <citation type="submission" date="2023-07" db="EMBL/GenBank/DDBJ databases">
        <title>A collection of bacterial strains from the Burkholderia cepacia Research Laboratory and Repository.</title>
        <authorList>
            <person name="Lipuma J."/>
            <person name="Spilker T."/>
            <person name="Caverly L."/>
        </authorList>
    </citation>
    <scope>NUCLEOTIDE SEQUENCE</scope>
    <source>
        <strain evidence="2">AU44268</strain>
    </source>
</reference>
<accession>A0AAW7SZB6</accession>
<feature type="transmembrane region" description="Helical" evidence="1">
    <location>
        <begin position="32"/>
        <end position="51"/>
    </location>
</feature>
<evidence type="ECO:0000313" key="3">
    <source>
        <dbReference type="Proteomes" id="UP001171620"/>
    </source>
</evidence>
<sequence length="66" mass="7443">MEAKLPAWTLLLSLFWCVIPLSILWACRDAGLSWWIGGPAAVVVAVGGVFLDRAIERKYRQKQRTN</sequence>